<sequence>MIQLTWRTDNFKRTGIETSRRTVNTDFGDTRVYRRLRTTLADANYDSELRGISGITKIKDVTKVGAKKMQKVGEDVKNRLTSNNQFITDKLFSQYKVDKVESNLLKSTRFDEWTESVIRTYNYNDEAAHAAMVTTLATHKGDETLASMLAAAKDSRMNTTFKLREAQLNNWLAGKVRAMFTRSCNLTQNPMIC</sequence>
<evidence type="ECO:0008006" key="3">
    <source>
        <dbReference type="Google" id="ProtNLM"/>
    </source>
</evidence>
<reference evidence="1" key="1">
    <citation type="submission" date="2021-01" db="EMBL/GenBank/DDBJ databases">
        <title>Phytophthora aleatoria, a newly-described species from Pinus radiata is distinct from Phytophthora cactorum isolates based on comparative genomics.</title>
        <authorList>
            <person name="Mcdougal R."/>
            <person name="Panda P."/>
            <person name="Williams N."/>
            <person name="Studholme D.J."/>
        </authorList>
    </citation>
    <scope>NUCLEOTIDE SEQUENCE</scope>
    <source>
        <strain evidence="1">NZFS 4037</strain>
    </source>
</reference>
<protein>
    <recommendedName>
        <fullName evidence="3">RxLR effector protein</fullName>
    </recommendedName>
</protein>
<accession>A0A8J5IRE4</accession>
<proteinExistence type="predicted"/>
<evidence type="ECO:0000313" key="2">
    <source>
        <dbReference type="Proteomes" id="UP000709295"/>
    </source>
</evidence>
<dbReference type="EMBL" id="JAENGY010000922">
    <property type="protein sequence ID" value="KAG6954731.1"/>
    <property type="molecule type" value="Genomic_DNA"/>
</dbReference>
<dbReference type="AlphaFoldDB" id="A0A8J5IRE4"/>
<gene>
    <name evidence="1" type="ORF">JG688_00012208</name>
</gene>
<dbReference type="Proteomes" id="UP000709295">
    <property type="component" value="Unassembled WGS sequence"/>
</dbReference>
<evidence type="ECO:0000313" key="1">
    <source>
        <dbReference type="EMBL" id="KAG6954731.1"/>
    </source>
</evidence>
<organism evidence="1 2">
    <name type="scientific">Phytophthora aleatoria</name>
    <dbReference type="NCBI Taxonomy" id="2496075"/>
    <lineage>
        <taxon>Eukaryota</taxon>
        <taxon>Sar</taxon>
        <taxon>Stramenopiles</taxon>
        <taxon>Oomycota</taxon>
        <taxon>Peronosporomycetes</taxon>
        <taxon>Peronosporales</taxon>
        <taxon>Peronosporaceae</taxon>
        <taxon>Phytophthora</taxon>
    </lineage>
</organism>
<comment type="caution">
    <text evidence="1">The sequence shown here is derived from an EMBL/GenBank/DDBJ whole genome shotgun (WGS) entry which is preliminary data.</text>
</comment>
<name>A0A8J5IRE4_9STRA</name>
<keyword evidence="2" id="KW-1185">Reference proteome</keyword>